<protein>
    <submittedName>
        <fullName evidence="1">Transporter substrate-binding domain-containing protein</fullName>
    </submittedName>
</protein>
<name>A0ABS9D1H2_9ALTE</name>
<dbReference type="SUPFAM" id="SSF53850">
    <property type="entry name" value="Periplasmic binding protein-like II"/>
    <property type="match status" value="1"/>
</dbReference>
<gene>
    <name evidence="1" type="ORF">L0668_00570</name>
</gene>
<evidence type="ECO:0000313" key="1">
    <source>
        <dbReference type="EMBL" id="MCF2946585.1"/>
    </source>
</evidence>
<sequence length="262" mass="29972">MNLFSSTTVAQEPANLKELKVIRGVSSQQRTTHYFHQILAEALYLEGQGSAYKLTPVDFEFSQNRTLKLLNLDNVLDITYSMTSPAREKDFIAIKVPLLNGLYGKRRLLVLADNKLKFEQLSISQLKQLIACQGMHWPDYNRLDANGFSVYGVIDYEANFKMLGKGRCDYFPRGIAEIDLDFKKYNGVYGDLAKVDNIMFVYHAPIYFFVGQHQKKLANIVESGLLQMQDSGRLDQALEQSNAFPFDPNFEKNVRLKIVHLQ</sequence>
<keyword evidence="2" id="KW-1185">Reference proteome</keyword>
<evidence type="ECO:0000313" key="2">
    <source>
        <dbReference type="Proteomes" id="UP001521137"/>
    </source>
</evidence>
<proteinExistence type="predicted"/>
<reference evidence="1 2" key="1">
    <citation type="submission" date="2022-01" db="EMBL/GenBank/DDBJ databases">
        <title>Paraglaciecola sp. G1-23.</title>
        <authorList>
            <person name="Jin M.S."/>
            <person name="Han D.M."/>
            <person name="Kim H.M."/>
            <person name="Jeon C.O."/>
        </authorList>
    </citation>
    <scope>NUCLEOTIDE SEQUENCE [LARGE SCALE GENOMIC DNA]</scope>
    <source>
        <strain evidence="1 2">G1-23</strain>
    </source>
</reference>
<organism evidence="1 2">
    <name type="scientific">Paraglaciecola algarum</name>
    <dbReference type="NCBI Taxonomy" id="3050085"/>
    <lineage>
        <taxon>Bacteria</taxon>
        <taxon>Pseudomonadati</taxon>
        <taxon>Pseudomonadota</taxon>
        <taxon>Gammaproteobacteria</taxon>
        <taxon>Alteromonadales</taxon>
        <taxon>Alteromonadaceae</taxon>
        <taxon>Paraglaciecola</taxon>
    </lineage>
</organism>
<dbReference type="Proteomes" id="UP001521137">
    <property type="component" value="Unassembled WGS sequence"/>
</dbReference>
<dbReference type="RefSeq" id="WP_235310114.1">
    <property type="nucleotide sequence ID" value="NZ_JAKGAS010000001.1"/>
</dbReference>
<comment type="caution">
    <text evidence="1">The sequence shown here is derived from an EMBL/GenBank/DDBJ whole genome shotgun (WGS) entry which is preliminary data.</text>
</comment>
<dbReference type="EMBL" id="JAKGAS010000001">
    <property type="protein sequence ID" value="MCF2946585.1"/>
    <property type="molecule type" value="Genomic_DNA"/>
</dbReference>
<accession>A0ABS9D1H2</accession>